<keyword evidence="1" id="KW-0677">Repeat</keyword>
<dbReference type="GO" id="GO:0000160">
    <property type="term" value="P:phosphorelay signal transduction system"/>
    <property type="evidence" value="ECO:0007669"/>
    <property type="project" value="InterPro"/>
</dbReference>
<dbReference type="InterPro" id="IPR001867">
    <property type="entry name" value="OmpR/PhoB-type_DNA-bd"/>
</dbReference>
<dbReference type="InterPro" id="IPR036388">
    <property type="entry name" value="WH-like_DNA-bd_sf"/>
</dbReference>
<dbReference type="SMART" id="SM00862">
    <property type="entry name" value="Trans_reg_C"/>
    <property type="match status" value="1"/>
</dbReference>
<dbReference type="SUPFAM" id="SSF48452">
    <property type="entry name" value="TPR-like"/>
    <property type="match status" value="1"/>
</dbReference>
<feature type="DNA-binding region" description="OmpR/PhoB-type" evidence="4">
    <location>
        <begin position="68"/>
        <end position="166"/>
    </location>
</feature>
<dbReference type="InterPro" id="IPR016032">
    <property type="entry name" value="Sig_transdc_resp-reg_C-effctor"/>
</dbReference>
<dbReference type="Proteomes" id="UP000318349">
    <property type="component" value="Unassembled WGS sequence"/>
</dbReference>
<dbReference type="Gene3D" id="1.25.40.10">
    <property type="entry name" value="Tetratricopeptide repeat domain"/>
    <property type="match status" value="2"/>
</dbReference>
<reference evidence="6 7" key="1">
    <citation type="submission" date="2019-07" db="EMBL/GenBank/DDBJ databases">
        <title>The pathways for chlorine oxyanion respiration interact through the shared metabolite chlorate.</title>
        <authorList>
            <person name="Barnum T.P."/>
            <person name="Cheng Y."/>
            <person name="Hill K.A."/>
            <person name="Lucas L.N."/>
            <person name="Carlson H.K."/>
            <person name="Coates J.D."/>
        </authorList>
    </citation>
    <scope>NUCLEOTIDE SEQUENCE [LARGE SCALE GENOMIC DNA]</scope>
    <source>
        <strain evidence="6 7">SFB-1</strain>
    </source>
</reference>
<evidence type="ECO:0000256" key="3">
    <source>
        <dbReference type="ARBA" id="ARBA00023125"/>
    </source>
</evidence>
<protein>
    <recommendedName>
        <fullName evidence="5">OmpR/PhoB-type domain-containing protein</fullName>
    </recommendedName>
</protein>
<evidence type="ECO:0000313" key="7">
    <source>
        <dbReference type="Proteomes" id="UP000318349"/>
    </source>
</evidence>
<evidence type="ECO:0000256" key="2">
    <source>
        <dbReference type="ARBA" id="ARBA00022803"/>
    </source>
</evidence>
<dbReference type="InterPro" id="IPR019734">
    <property type="entry name" value="TPR_rpt"/>
</dbReference>
<dbReference type="GO" id="GO:0006355">
    <property type="term" value="P:regulation of DNA-templated transcription"/>
    <property type="evidence" value="ECO:0007669"/>
    <property type="project" value="InterPro"/>
</dbReference>
<keyword evidence="3 4" id="KW-0238">DNA-binding</keyword>
<dbReference type="EMBL" id="VMNI01000003">
    <property type="protein sequence ID" value="TVO79112.1"/>
    <property type="molecule type" value="Genomic_DNA"/>
</dbReference>
<name>A0A557SP45_9RHOO</name>
<dbReference type="Gene3D" id="1.10.10.10">
    <property type="entry name" value="Winged helix-like DNA-binding domain superfamily/Winged helix DNA-binding domain"/>
    <property type="match status" value="1"/>
</dbReference>
<evidence type="ECO:0000256" key="4">
    <source>
        <dbReference type="PROSITE-ProRule" id="PRU01091"/>
    </source>
</evidence>
<dbReference type="InterPro" id="IPR011990">
    <property type="entry name" value="TPR-like_helical_dom_sf"/>
</dbReference>
<organism evidence="6 7">
    <name type="scientific">Denitromonas halophila</name>
    <dbReference type="NCBI Taxonomy" id="1629404"/>
    <lineage>
        <taxon>Bacteria</taxon>
        <taxon>Pseudomonadati</taxon>
        <taxon>Pseudomonadota</taxon>
        <taxon>Betaproteobacteria</taxon>
        <taxon>Rhodocyclales</taxon>
        <taxon>Zoogloeaceae</taxon>
        <taxon>Denitromonas</taxon>
    </lineage>
</organism>
<dbReference type="AlphaFoldDB" id="A0A557SP45"/>
<dbReference type="InterPro" id="IPR050498">
    <property type="entry name" value="Ycf3"/>
</dbReference>
<keyword evidence="2" id="KW-0802">TPR repeat</keyword>
<gene>
    <name evidence="6" type="ORF">FHP89_02680</name>
</gene>
<dbReference type="PROSITE" id="PS51755">
    <property type="entry name" value="OMPR_PHOB"/>
    <property type="match status" value="1"/>
</dbReference>
<dbReference type="CDD" id="cd00383">
    <property type="entry name" value="trans_reg_C"/>
    <property type="match status" value="1"/>
</dbReference>
<dbReference type="SMART" id="SM00028">
    <property type="entry name" value="TPR"/>
    <property type="match status" value="3"/>
</dbReference>
<evidence type="ECO:0000259" key="5">
    <source>
        <dbReference type="PROSITE" id="PS51755"/>
    </source>
</evidence>
<dbReference type="SUPFAM" id="SSF46894">
    <property type="entry name" value="C-terminal effector domain of the bipartite response regulators"/>
    <property type="match status" value="1"/>
</dbReference>
<proteinExistence type="predicted"/>
<dbReference type="PANTHER" id="PTHR44858:SF1">
    <property type="entry name" value="UDP-N-ACETYLGLUCOSAMINE--PEPTIDE N-ACETYLGLUCOSAMINYLTRANSFERASE SPINDLY-RELATED"/>
    <property type="match status" value="1"/>
</dbReference>
<feature type="domain" description="OmpR/PhoB-type" evidence="5">
    <location>
        <begin position="68"/>
        <end position="166"/>
    </location>
</feature>
<dbReference type="GO" id="GO:0003677">
    <property type="term" value="F:DNA binding"/>
    <property type="evidence" value="ECO:0007669"/>
    <property type="project" value="UniProtKB-UniRule"/>
</dbReference>
<comment type="caution">
    <text evidence="6">The sequence shown here is derived from an EMBL/GenBank/DDBJ whole genome shotgun (WGS) entry which is preliminary data.</text>
</comment>
<evidence type="ECO:0000313" key="6">
    <source>
        <dbReference type="EMBL" id="TVO79112.1"/>
    </source>
</evidence>
<dbReference type="Pfam" id="PF00486">
    <property type="entry name" value="Trans_reg_C"/>
    <property type="match status" value="1"/>
</dbReference>
<dbReference type="PANTHER" id="PTHR44858">
    <property type="entry name" value="TETRATRICOPEPTIDE REPEAT PROTEIN 6"/>
    <property type="match status" value="1"/>
</dbReference>
<sequence>MSTSGMMVLLGFFAAGSAPLRDAILEPRAHRRLKTAWGFAEDCAPTFRPARTDDLLESVAHRQNRGATVIFRFGDFELDTGLFELRHAGSVRKLEPQVFNLLALLLRKHDQVVSKDDILAELWRGRVVSDATLSTCIKAARHAIGDDGDAQRLIRTVRGRGFRFVGALDPAPLPAAAPAASPPRQTTLALLPFEVFSNDADLNYLADGLVEDLTTAMARIPALLVISRASSFAYKGKQPTAQQVREELGVDYMVEGSVRRVADQLRIHVQLIDTATGGHLWARHFDRPHTGIDAVQDEIALAIGQVLEPALVRVSYHQARVHANDRNAWQRYQQASGLLAVKGWHPDTFAEAVSLLRQSISIDPAYSPAHAYLALILALGHRIGLLHDRDAARTEGLRAADAALALDDTDSTVLGFAGCALADLGQAPRAMPVLEKAIEQDPSNAQAWAAQGAAKIVSGAYQAGIADLRHGIKISPLDNRLAVWGSFLAVGLMLDGQLDEAIDTARTACRRDPRNHIPHLTLAATLLTAGKPENARTEVAEAYRLHPQLSPTEIKCLIGSRASAAVAGMGFGGDASS</sequence>
<accession>A0A557SP45</accession>
<dbReference type="Gene3D" id="3.40.50.10070">
    <property type="entry name" value="TolB, N-terminal domain"/>
    <property type="match status" value="1"/>
</dbReference>
<evidence type="ECO:0000256" key="1">
    <source>
        <dbReference type="ARBA" id="ARBA00022737"/>
    </source>
</evidence>